<keyword evidence="6" id="KW-1185">Reference proteome</keyword>
<feature type="transmembrane region" description="Helical" evidence="5">
    <location>
        <begin position="16"/>
        <end position="35"/>
    </location>
</feature>
<proteinExistence type="inferred from homology"/>
<dbReference type="GO" id="GO:0016491">
    <property type="term" value="F:oxidoreductase activity"/>
    <property type="evidence" value="ECO:0007669"/>
    <property type="project" value="UniProtKB-KW"/>
</dbReference>
<reference evidence="6" key="1">
    <citation type="submission" date="2024-06" db="UniProtKB">
        <authorList>
            <consortium name="RefSeq"/>
        </authorList>
    </citation>
    <scope>NUCLEOTIDE SEQUENCE [LARGE SCALE GENOMIC DNA]</scope>
</reference>
<dbReference type="Gene3D" id="3.40.50.720">
    <property type="entry name" value="NAD(P)-binding Rossmann-like Domain"/>
    <property type="match status" value="1"/>
</dbReference>
<dbReference type="Pfam" id="PF00106">
    <property type="entry name" value="adh_short"/>
    <property type="match status" value="1"/>
</dbReference>
<evidence type="ECO:0000313" key="7">
    <source>
        <dbReference type="RefSeq" id="XP_022326858.1"/>
    </source>
</evidence>
<accession>A0A8B8DG08</accession>
<dbReference type="PRINTS" id="PR00080">
    <property type="entry name" value="SDRFAMILY"/>
</dbReference>
<keyword evidence="5" id="KW-0472">Membrane</keyword>
<evidence type="ECO:0000256" key="5">
    <source>
        <dbReference type="SAM" id="Phobius"/>
    </source>
</evidence>
<evidence type="ECO:0000256" key="1">
    <source>
        <dbReference type="ARBA" id="ARBA00006484"/>
    </source>
</evidence>
<reference evidence="7" key="2">
    <citation type="submission" date="2025-08" db="UniProtKB">
        <authorList>
            <consortium name="RefSeq"/>
        </authorList>
    </citation>
    <scope>IDENTIFICATION</scope>
    <source>
        <tissue evidence="7">Whole sample</tissue>
    </source>
</reference>
<keyword evidence="5" id="KW-1133">Transmembrane helix</keyword>
<dbReference type="FunFam" id="3.40.50.720:FF:000137">
    <property type="entry name" value="Hydroxysteroid (17-beta) dehydrogenase 3"/>
    <property type="match status" value="1"/>
</dbReference>
<dbReference type="KEGG" id="cvn:111126467"/>
<protein>
    <submittedName>
        <fullName evidence="7">Very-long-chain 3-oxoacyl-CoA reductase-like</fullName>
    </submittedName>
</protein>
<dbReference type="InterPro" id="IPR036291">
    <property type="entry name" value="NAD(P)-bd_dom_sf"/>
</dbReference>
<evidence type="ECO:0000256" key="4">
    <source>
        <dbReference type="RuleBase" id="RU000363"/>
    </source>
</evidence>
<keyword evidence="2" id="KW-0521">NADP</keyword>
<keyword evidence="5" id="KW-0812">Transmembrane</keyword>
<dbReference type="GO" id="GO:0005783">
    <property type="term" value="C:endoplasmic reticulum"/>
    <property type="evidence" value="ECO:0007669"/>
    <property type="project" value="TreeGrafter"/>
</dbReference>
<dbReference type="CDD" id="cd05356">
    <property type="entry name" value="17beta-HSD1_like_SDR_c"/>
    <property type="match status" value="1"/>
</dbReference>
<dbReference type="OrthoDB" id="5545019at2759"/>
<name>A0A8B8DG08_CRAVI</name>
<comment type="similarity">
    <text evidence="1 4">Belongs to the short-chain dehydrogenases/reductases (SDR) family.</text>
</comment>
<sequence length="321" mass="35060">MASAFINNVFGKDASAYFATFGLVAASYLALKIALNVIRCIKSVVFAGSTNFRKLGSWAVVTGATDGIGKAYAKELAKKGVNVVLISRSEDKLLEVADEIEKESKVQTKIIVADFSKGLELYDSIKTQLKDLEVGTLVNNVGMSYSFPNYLLELPDREELFMKMININVTSMTMMTSIVMPGMVERRRGAIINLSSAAGMTPTPFLTVYSACKAYVSFFTQCVDAEYNSKGIICQCVMPYFVATKMAKIRKPTLFAPSPNTYAKAALGSVGVAKITHGYWAHSLQGTVTGLIPDVVMNKIMMGILLSARKSNLKKLQRKKE</sequence>
<dbReference type="InterPro" id="IPR002347">
    <property type="entry name" value="SDR_fam"/>
</dbReference>
<keyword evidence="3" id="KW-0560">Oxidoreductase</keyword>
<dbReference type="AlphaFoldDB" id="A0A8B8DG08"/>
<dbReference type="PRINTS" id="PR00081">
    <property type="entry name" value="GDHRDH"/>
</dbReference>
<dbReference type="PANTHER" id="PTHR43899:SF13">
    <property type="entry name" value="RH59310P"/>
    <property type="match status" value="1"/>
</dbReference>
<evidence type="ECO:0000256" key="2">
    <source>
        <dbReference type="ARBA" id="ARBA00022857"/>
    </source>
</evidence>
<dbReference type="Proteomes" id="UP000694844">
    <property type="component" value="Chromosome 1"/>
</dbReference>
<dbReference type="RefSeq" id="XP_022326858.1">
    <property type="nucleotide sequence ID" value="XM_022471150.1"/>
</dbReference>
<dbReference type="PANTHER" id="PTHR43899">
    <property type="entry name" value="RH59310P"/>
    <property type="match status" value="1"/>
</dbReference>
<organism evidence="6 7">
    <name type="scientific">Crassostrea virginica</name>
    <name type="common">Eastern oyster</name>
    <dbReference type="NCBI Taxonomy" id="6565"/>
    <lineage>
        <taxon>Eukaryota</taxon>
        <taxon>Metazoa</taxon>
        <taxon>Spiralia</taxon>
        <taxon>Lophotrochozoa</taxon>
        <taxon>Mollusca</taxon>
        <taxon>Bivalvia</taxon>
        <taxon>Autobranchia</taxon>
        <taxon>Pteriomorphia</taxon>
        <taxon>Ostreida</taxon>
        <taxon>Ostreoidea</taxon>
        <taxon>Ostreidae</taxon>
        <taxon>Crassostrea</taxon>
    </lineage>
</organism>
<evidence type="ECO:0000256" key="3">
    <source>
        <dbReference type="ARBA" id="ARBA00023002"/>
    </source>
</evidence>
<dbReference type="GeneID" id="111126467"/>
<evidence type="ECO:0000313" key="6">
    <source>
        <dbReference type="Proteomes" id="UP000694844"/>
    </source>
</evidence>
<dbReference type="SUPFAM" id="SSF51735">
    <property type="entry name" value="NAD(P)-binding Rossmann-fold domains"/>
    <property type="match status" value="1"/>
</dbReference>
<dbReference type="PIRSF" id="PIRSF000126">
    <property type="entry name" value="11-beta-HSD1"/>
    <property type="match status" value="1"/>
</dbReference>
<dbReference type="InterPro" id="IPR051019">
    <property type="entry name" value="VLCFA-Steroid_DH"/>
</dbReference>
<gene>
    <name evidence="7" type="primary">LOC111126467</name>
</gene>